<evidence type="ECO:0000256" key="2">
    <source>
        <dbReference type="ARBA" id="ARBA00022448"/>
    </source>
</evidence>
<evidence type="ECO:0000256" key="5">
    <source>
        <dbReference type="ARBA" id="ARBA00022989"/>
    </source>
</evidence>
<evidence type="ECO:0000256" key="6">
    <source>
        <dbReference type="ARBA" id="ARBA00023136"/>
    </source>
</evidence>
<feature type="transmembrane region" description="Helical" evidence="7">
    <location>
        <begin position="96"/>
        <end position="116"/>
    </location>
</feature>
<proteinExistence type="inferred from homology"/>
<evidence type="ECO:0000259" key="8">
    <source>
        <dbReference type="PROSITE" id="PS50928"/>
    </source>
</evidence>
<feature type="domain" description="ABC transmembrane type-1" evidence="8">
    <location>
        <begin position="90"/>
        <end position="290"/>
    </location>
</feature>
<dbReference type="AlphaFoldDB" id="A0A5R9JAQ7"/>
<reference evidence="9 10" key="1">
    <citation type="submission" date="2019-05" db="EMBL/GenBank/DDBJ databases">
        <authorList>
            <person name="Pankratov T."/>
            <person name="Grouzdev D."/>
        </authorList>
    </citation>
    <scope>NUCLEOTIDE SEQUENCE [LARGE SCALE GENOMIC DNA]</scope>
    <source>
        <strain evidence="9 10">KEBCLARHB70R</strain>
    </source>
</reference>
<comment type="similarity">
    <text evidence="7">Belongs to the binding-protein-dependent transport system permease family.</text>
</comment>
<dbReference type="InterPro" id="IPR000515">
    <property type="entry name" value="MetI-like"/>
</dbReference>
<keyword evidence="6 7" id="KW-0472">Membrane</keyword>
<feature type="transmembrane region" description="Helical" evidence="7">
    <location>
        <begin position="267"/>
        <end position="286"/>
    </location>
</feature>
<comment type="subcellular location">
    <subcellularLocation>
        <location evidence="1 7">Cell membrane</location>
        <topology evidence="1 7">Multi-pass membrane protein</topology>
    </subcellularLocation>
</comment>
<dbReference type="CDD" id="cd06261">
    <property type="entry name" value="TM_PBP2"/>
    <property type="match status" value="1"/>
</dbReference>
<keyword evidence="2 7" id="KW-0813">Transport</keyword>
<evidence type="ECO:0000256" key="3">
    <source>
        <dbReference type="ARBA" id="ARBA00022475"/>
    </source>
</evidence>
<evidence type="ECO:0000313" key="9">
    <source>
        <dbReference type="EMBL" id="TLU74714.1"/>
    </source>
</evidence>
<dbReference type="Proteomes" id="UP000305654">
    <property type="component" value="Unassembled WGS sequence"/>
</dbReference>
<dbReference type="PROSITE" id="PS50928">
    <property type="entry name" value="ABC_TM1"/>
    <property type="match status" value="1"/>
</dbReference>
<dbReference type="Gene3D" id="1.10.3720.10">
    <property type="entry name" value="MetI-like"/>
    <property type="match status" value="1"/>
</dbReference>
<dbReference type="EMBL" id="VCDI01000001">
    <property type="protein sequence ID" value="TLU74714.1"/>
    <property type="molecule type" value="Genomic_DNA"/>
</dbReference>
<sequence length="309" mass="32474">MRARVSHALAVLFGVSLLTFLVAHATGDPVTLLLPANAPEATRIALAHHLGLDQPLPVQYGLFLLHALQGDFGRSFLYGQPVAPLVLQTLPATLELAAAAFCIALLVGLPLGVLSASRGGVASAALQLLSMLGLAMPAFWLGLMLVLVFAVQLHLLPVDSSGGVSHLVLPALTLSLLSLARISRLVRSGMQEILDRDFIRTARARGLPEWRVVWVHGLRNVLVPVVTMAGMELGDLLSSAVVVEVVFAWPGIGRLSVEALGARDFPLLQGTVFIAGLGFVLINLLADILCARIDPRIASGATSSGSIAP</sequence>
<evidence type="ECO:0000256" key="7">
    <source>
        <dbReference type="RuleBase" id="RU363032"/>
    </source>
</evidence>
<dbReference type="Pfam" id="PF19300">
    <property type="entry name" value="BPD_transp_1_N"/>
    <property type="match status" value="1"/>
</dbReference>
<evidence type="ECO:0000256" key="4">
    <source>
        <dbReference type="ARBA" id="ARBA00022692"/>
    </source>
</evidence>
<dbReference type="GO" id="GO:0005886">
    <property type="term" value="C:plasma membrane"/>
    <property type="evidence" value="ECO:0007669"/>
    <property type="project" value="UniProtKB-SubCell"/>
</dbReference>
<comment type="caution">
    <text evidence="9">The sequence shown here is derived from an EMBL/GenBank/DDBJ whole genome shotgun (WGS) entry which is preliminary data.</text>
</comment>
<keyword evidence="4 7" id="KW-0812">Transmembrane</keyword>
<dbReference type="PANTHER" id="PTHR43163">
    <property type="entry name" value="DIPEPTIDE TRANSPORT SYSTEM PERMEASE PROTEIN DPPB-RELATED"/>
    <property type="match status" value="1"/>
</dbReference>
<dbReference type="SUPFAM" id="SSF161098">
    <property type="entry name" value="MetI-like"/>
    <property type="match status" value="1"/>
</dbReference>
<feature type="transmembrane region" description="Helical" evidence="7">
    <location>
        <begin position="163"/>
        <end position="182"/>
    </location>
</feature>
<keyword evidence="3" id="KW-1003">Cell membrane</keyword>
<evidence type="ECO:0000256" key="1">
    <source>
        <dbReference type="ARBA" id="ARBA00004651"/>
    </source>
</evidence>
<feature type="transmembrane region" description="Helical" evidence="7">
    <location>
        <begin position="221"/>
        <end position="247"/>
    </location>
</feature>
<dbReference type="PANTHER" id="PTHR43163:SF6">
    <property type="entry name" value="DIPEPTIDE TRANSPORT SYSTEM PERMEASE PROTEIN DPPB-RELATED"/>
    <property type="match status" value="1"/>
</dbReference>
<dbReference type="Pfam" id="PF00528">
    <property type="entry name" value="BPD_transp_1"/>
    <property type="match status" value="1"/>
</dbReference>
<keyword evidence="5 7" id="KW-1133">Transmembrane helix</keyword>
<evidence type="ECO:0000313" key="10">
    <source>
        <dbReference type="Proteomes" id="UP000305654"/>
    </source>
</evidence>
<accession>A0A5R9JAQ7</accession>
<keyword evidence="10" id="KW-1185">Reference proteome</keyword>
<gene>
    <name evidence="9" type="ORF">FE263_05295</name>
</gene>
<dbReference type="InterPro" id="IPR045621">
    <property type="entry name" value="BPD_transp_1_N"/>
</dbReference>
<feature type="transmembrane region" description="Helical" evidence="7">
    <location>
        <begin position="128"/>
        <end position="151"/>
    </location>
</feature>
<dbReference type="OrthoDB" id="9807402at2"/>
<dbReference type="GO" id="GO:0071916">
    <property type="term" value="F:dipeptide transmembrane transporter activity"/>
    <property type="evidence" value="ECO:0007669"/>
    <property type="project" value="TreeGrafter"/>
</dbReference>
<name>A0A5R9JAQ7_9PROT</name>
<protein>
    <submittedName>
        <fullName evidence="9">ABC transporter permease</fullName>
    </submittedName>
</protein>
<dbReference type="InterPro" id="IPR035906">
    <property type="entry name" value="MetI-like_sf"/>
</dbReference>
<organism evidence="9 10">
    <name type="scientific">Lichenicoccus roseus</name>
    <dbReference type="NCBI Taxonomy" id="2683649"/>
    <lineage>
        <taxon>Bacteria</taxon>
        <taxon>Pseudomonadati</taxon>
        <taxon>Pseudomonadota</taxon>
        <taxon>Alphaproteobacteria</taxon>
        <taxon>Acetobacterales</taxon>
        <taxon>Acetobacteraceae</taxon>
        <taxon>Lichenicoccus</taxon>
    </lineage>
</organism>